<dbReference type="InterPro" id="IPR050954">
    <property type="entry name" value="ET_IronSulfur_Cluster-Binding"/>
</dbReference>
<keyword evidence="1" id="KW-0004">4Fe-4S</keyword>
<keyword evidence="2" id="KW-0479">Metal-binding</keyword>
<feature type="domain" description="4Fe-4S ferredoxin-type" evidence="5">
    <location>
        <begin position="9"/>
        <end position="39"/>
    </location>
</feature>
<name>A0A2Z6IDN6_9BURK</name>
<dbReference type="RefSeq" id="WP_120176886.1">
    <property type="nucleotide sequence ID" value="NZ_AP018786.1"/>
</dbReference>
<evidence type="ECO:0000259" key="5">
    <source>
        <dbReference type="PROSITE" id="PS51379"/>
    </source>
</evidence>
<proteinExistence type="predicted"/>
<organism evidence="6 7">
    <name type="scientific">Sutterella megalosphaeroides</name>
    <dbReference type="NCBI Taxonomy" id="2494234"/>
    <lineage>
        <taxon>Bacteria</taxon>
        <taxon>Pseudomonadati</taxon>
        <taxon>Pseudomonadota</taxon>
        <taxon>Betaproteobacteria</taxon>
        <taxon>Burkholderiales</taxon>
        <taxon>Sutterellaceae</taxon>
        <taxon>Sutterella</taxon>
    </lineage>
</organism>
<dbReference type="PROSITE" id="PS00198">
    <property type="entry name" value="4FE4S_FER_1"/>
    <property type="match status" value="1"/>
</dbReference>
<dbReference type="GO" id="GO:0046872">
    <property type="term" value="F:metal ion binding"/>
    <property type="evidence" value="ECO:0007669"/>
    <property type="project" value="UniProtKB-KW"/>
</dbReference>
<keyword evidence="4" id="KW-0411">Iron-sulfur</keyword>
<dbReference type="PANTHER" id="PTHR43177:SF3">
    <property type="entry name" value="PROTEIN NRFC HOMOLOG"/>
    <property type="match status" value="1"/>
</dbReference>
<dbReference type="PANTHER" id="PTHR43177">
    <property type="entry name" value="PROTEIN NRFC"/>
    <property type="match status" value="1"/>
</dbReference>
<dbReference type="EMBL" id="AP018786">
    <property type="protein sequence ID" value="BBF23258.1"/>
    <property type="molecule type" value="Genomic_DNA"/>
</dbReference>
<protein>
    <submittedName>
        <fullName evidence="6">4Fe-4S ferredoxin</fullName>
    </submittedName>
</protein>
<evidence type="ECO:0000313" key="7">
    <source>
        <dbReference type="Proteomes" id="UP000271003"/>
    </source>
</evidence>
<keyword evidence="3" id="KW-0408">Iron</keyword>
<dbReference type="PROSITE" id="PS51379">
    <property type="entry name" value="4FE4S_FER_2"/>
    <property type="match status" value="3"/>
</dbReference>
<evidence type="ECO:0000313" key="6">
    <source>
        <dbReference type="EMBL" id="BBF23258.1"/>
    </source>
</evidence>
<evidence type="ECO:0000256" key="4">
    <source>
        <dbReference type="ARBA" id="ARBA00023014"/>
    </source>
</evidence>
<evidence type="ECO:0000256" key="3">
    <source>
        <dbReference type="ARBA" id="ARBA00023004"/>
    </source>
</evidence>
<accession>A0A2Z6IDN6</accession>
<dbReference type="Pfam" id="PF13247">
    <property type="entry name" value="Fer4_11"/>
    <property type="match status" value="1"/>
</dbReference>
<feature type="domain" description="4Fe-4S ferredoxin-type" evidence="5">
    <location>
        <begin position="60"/>
        <end position="91"/>
    </location>
</feature>
<dbReference type="InterPro" id="IPR017900">
    <property type="entry name" value="4Fe4S_Fe_S_CS"/>
</dbReference>
<reference evidence="6 7" key="1">
    <citation type="journal article" date="2018" name="Int. J. Syst. Evol. Microbiol.">
        <title>Mesosutterella multiformis gen. nov., sp. nov., a member of the family Sutterellaceae and Sutterella megalosphaeroides sp. nov., isolated from human faeces.</title>
        <authorList>
            <person name="Sakamoto M."/>
            <person name="Ikeyama N."/>
            <person name="Kunihiro T."/>
            <person name="Iino T."/>
            <person name="Yuki M."/>
            <person name="Ohkuma M."/>
        </authorList>
    </citation>
    <scope>NUCLEOTIDE SEQUENCE [LARGE SCALE GENOMIC DNA]</scope>
    <source>
        <strain evidence="6 7">6FBBBH3</strain>
    </source>
</reference>
<evidence type="ECO:0000256" key="1">
    <source>
        <dbReference type="ARBA" id="ARBA00022485"/>
    </source>
</evidence>
<dbReference type="GO" id="GO:0051539">
    <property type="term" value="F:4 iron, 4 sulfur cluster binding"/>
    <property type="evidence" value="ECO:0007669"/>
    <property type="project" value="UniProtKB-KW"/>
</dbReference>
<dbReference type="Gene3D" id="3.30.70.20">
    <property type="match status" value="2"/>
</dbReference>
<dbReference type="InterPro" id="IPR017896">
    <property type="entry name" value="4Fe4S_Fe-S-bd"/>
</dbReference>
<dbReference type="AlphaFoldDB" id="A0A2Z6IDN6"/>
<evidence type="ECO:0000256" key="2">
    <source>
        <dbReference type="ARBA" id="ARBA00022723"/>
    </source>
</evidence>
<gene>
    <name evidence="6" type="ORF">SUTMEG_11490</name>
</gene>
<keyword evidence="7" id="KW-1185">Reference proteome</keyword>
<feature type="domain" description="4Fe-4S ferredoxin-type" evidence="5">
    <location>
        <begin position="93"/>
        <end position="122"/>
    </location>
</feature>
<sequence length="195" mass="21382">MTEKTQKKLAHLFDATQCVGCSACILACTQTNYPEMLNGEVAGWNWLPSNIRKITVERARRPVQILVQCQQCEDAPCISTCPFGANYHDPETGLVKTDPSRCVGCNYCVASCPYDVRWSHPDTGLPMKCMGEGCLELVKAGKDPACVAACPVHARMFGDVSDPESPISRKLRAVKSEKLLPEKGTKPNFFVVVSK</sequence>
<dbReference type="OrthoDB" id="9779457at2"/>
<dbReference type="SUPFAM" id="SSF54862">
    <property type="entry name" value="4Fe-4S ferredoxins"/>
    <property type="match status" value="1"/>
</dbReference>
<dbReference type="Proteomes" id="UP000271003">
    <property type="component" value="Chromosome"/>
</dbReference>
<dbReference type="KEGG" id="sutt:SUTMEG_11490"/>